<dbReference type="PRINTS" id="PR00463">
    <property type="entry name" value="EP450I"/>
</dbReference>
<protein>
    <recommendedName>
        <fullName evidence="8">Cytochrome P450</fullName>
    </recommendedName>
</protein>
<dbReference type="GO" id="GO:0016709">
    <property type="term" value="F:oxidoreductase activity, acting on paired donors, with incorporation or reduction of molecular oxygen, NAD(P)H as one donor, and incorporation of one atom of oxygen"/>
    <property type="evidence" value="ECO:0007669"/>
    <property type="project" value="TreeGrafter"/>
</dbReference>
<keyword evidence="6" id="KW-0472">Membrane</keyword>
<dbReference type="GO" id="GO:0016020">
    <property type="term" value="C:membrane"/>
    <property type="evidence" value="ECO:0007669"/>
    <property type="project" value="UniProtKB-SubCell"/>
</dbReference>
<evidence type="ECO:0000313" key="7">
    <source>
        <dbReference type="EMBL" id="SPC83168.1"/>
    </source>
</evidence>
<organism evidence="7">
    <name type="scientific">Fagus sylvatica</name>
    <name type="common">Beechnut</name>
    <dbReference type="NCBI Taxonomy" id="28930"/>
    <lineage>
        <taxon>Eukaryota</taxon>
        <taxon>Viridiplantae</taxon>
        <taxon>Streptophyta</taxon>
        <taxon>Embryophyta</taxon>
        <taxon>Tracheophyta</taxon>
        <taxon>Spermatophyta</taxon>
        <taxon>Magnoliopsida</taxon>
        <taxon>eudicotyledons</taxon>
        <taxon>Gunneridae</taxon>
        <taxon>Pentapetalae</taxon>
        <taxon>rosids</taxon>
        <taxon>fabids</taxon>
        <taxon>Fagales</taxon>
        <taxon>Fagaceae</taxon>
        <taxon>Fagus</taxon>
    </lineage>
</organism>
<comment type="subcellular location">
    <subcellularLocation>
        <location evidence="2">Membrane</location>
        <topology evidence="2">Single-pass membrane protein</topology>
    </subcellularLocation>
</comment>
<evidence type="ECO:0000256" key="2">
    <source>
        <dbReference type="ARBA" id="ARBA00004167"/>
    </source>
</evidence>
<dbReference type="GO" id="GO:0005506">
    <property type="term" value="F:iron ion binding"/>
    <property type="evidence" value="ECO:0007669"/>
    <property type="project" value="InterPro"/>
</dbReference>
<evidence type="ECO:0000256" key="1">
    <source>
        <dbReference type="ARBA" id="ARBA00001971"/>
    </source>
</evidence>
<dbReference type="InterPro" id="IPR002401">
    <property type="entry name" value="Cyt_P450_E_grp-I"/>
</dbReference>
<dbReference type="InterPro" id="IPR036396">
    <property type="entry name" value="Cyt_P450_sf"/>
</dbReference>
<proteinExistence type="predicted"/>
<evidence type="ECO:0000256" key="3">
    <source>
        <dbReference type="ARBA" id="ARBA00022692"/>
    </source>
</evidence>
<keyword evidence="4" id="KW-0479">Metal-binding</keyword>
<dbReference type="EMBL" id="OIVN01000627">
    <property type="protein sequence ID" value="SPC83168.1"/>
    <property type="molecule type" value="Genomic_DNA"/>
</dbReference>
<reference evidence="7" key="1">
    <citation type="submission" date="2018-02" db="EMBL/GenBank/DDBJ databases">
        <authorList>
            <person name="Cohen D.B."/>
            <person name="Kent A.D."/>
        </authorList>
    </citation>
    <scope>NUCLEOTIDE SEQUENCE</scope>
</reference>
<dbReference type="AlphaFoldDB" id="A0A2N9F7P8"/>
<dbReference type="GO" id="GO:0020037">
    <property type="term" value="F:heme binding"/>
    <property type="evidence" value="ECO:0007669"/>
    <property type="project" value="InterPro"/>
</dbReference>
<dbReference type="Pfam" id="PF00067">
    <property type="entry name" value="p450"/>
    <property type="match status" value="1"/>
</dbReference>
<dbReference type="Gene3D" id="1.10.630.10">
    <property type="entry name" value="Cytochrome P450"/>
    <property type="match status" value="1"/>
</dbReference>
<dbReference type="InterPro" id="IPR051103">
    <property type="entry name" value="Plant_metabolite_P450s"/>
</dbReference>
<evidence type="ECO:0000256" key="5">
    <source>
        <dbReference type="ARBA" id="ARBA00022989"/>
    </source>
</evidence>
<dbReference type="SUPFAM" id="SSF48264">
    <property type="entry name" value="Cytochrome P450"/>
    <property type="match status" value="1"/>
</dbReference>
<evidence type="ECO:0000256" key="4">
    <source>
        <dbReference type="ARBA" id="ARBA00022723"/>
    </source>
</evidence>
<dbReference type="PANTHER" id="PTHR24298:SF743">
    <property type="entry name" value="CYTOCHROME P450 93A2-LIKE"/>
    <property type="match status" value="1"/>
</dbReference>
<gene>
    <name evidence="7" type="ORF">FSB_LOCUS11050</name>
</gene>
<keyword evidence="3" id="KW-0812">Transmembrane</keyword>
<accession>A0A2N9F7P8</accession>
<dbReference type="PANTHER" id="PTHR24298">
    <property type="entry name" value="FLAVONOID 3'-MONOOXYGENASE-RELATED"/>
    <property type="match status" value="1"/>
</dbReference>
<evidence type="ECO:0008006" key="8">
    <source>
        <dbReference type="Google" id="ProtNLM"/>
    </source>
</evidence>
<sequence>MATSTATVVDYCILRRPQIDRFNHIRGQEIENLLKSLIKSSREREELNLTTELTTLTNNLICRMALSKRCSDNNASGAKEIRKLVVEILEIGSKLGVNELFGPLREFDLFGNGKKLVEALWRYDQFFEQIMKDYEEKMVNGQGKEGVDLMTIVLETYKDTNAEVKLTRTQIKFFFLELFMASIDTSSAAIQWVMAELINHPQVFKKLREEINMVVGSNRLVKESDVPNLPYLQAIVKECLRLHTPAAIIHRECMKDCKINGFDVKAKSKMLINAYAIMRDP</sequence>
<evidence type="ECO:0000256" key="6">
    <source>
        <dbReference type="ARBA" id="ARBA00023136"/>
    </source>
</evidence>
<dbReference type="InterPro" id="IPR001128">
    <property type="entry name" value="Cyt_P450"/>
</dbReference>
<name>A0A2N9F7P8_FAGSY</name>
<comment type="cofactor">
    <cofactor evidence="1">
        <name>heme</name>
        <dbReference type="ChEBI" id="CHEBI:30413"/>
    </cofactor>
</comment>
<keyword evidence="5" id="KW-1133">Transmembrane helix</keyword>